<evidence type="ECO:0000313" key="4">
    <source>
        <dbReference type="WBParaSite" id="ACAC_0001159501-mRNA-1"/>
    </source>
</evidence>
<feature type="domain" description="TIL" evidence="2">
    <location>
        <begin position="30"/>
        <end position="79"/>
    </location>
</feature>
<proteinExistence type="predicted"/>
<dbReference type="InterPro" id="IPR036084">
    <property type="entry name" value="Ser_inhib-like_sf"/>
</dbReference>
<dbReference type="STRING" id="6313.A0A0K0DJK4"/>
<dbReference type="Proteomes" id="UP000035642">
    <property type="component" value="Unassembled WGS sequence"/>
</dbReference>
<dbReference type="InterPro" id="IPR002919">
    <property type="entry name" value="TIL_dom"/>
</dbReference>
<dbReference type="AlphaFoldDB" id="A0A0K0DJK4"/>
<organism evidence="3 4">
    <name type="scientific">Angiostrongylus cantonensis</name>
    <name type="common">Rat lungworm</name>
    <dbReference type="NCBI Taxonomy" id="6313"/>
    <lineage>
        <taxon>Eukaryota</taxon>
        <taxon>Metazoa</taxon>
        <taxon>Ecdysozoa</taxon>
        <taxon>Nematoda</taxon>
        <taxon>Chromadorea</taxon>
        <taxon>Rhabditida</taxon>
        <taxon>Rhabditina</taxon>
        <taxon>Rhabditomorpha</taxon>
        <taxon>Strongyloidea</taxon>
        <taxon>Metastrongylidae</taxon>
        <taxon>Angiostrongylus</taxon>
    </lineage>
</organism>
<reference evidence="3" key="1">
    <citation type="submission" date="2012-09" db="EMBL/GenBank/DDBJ databases">
        <authorList>
            <person name="Martin A.A."/>
        </authorList>
    </citation>
    <scope>NUCLEOTIDE SEQUENCE</scope>
</reference>
<evidence type="ECO:0000259" key="2">
    <source>
        <dbReference type="Pfam" id="PF01826"/>
    </source>
</evidence>
<dbReference type="Pfam" id="PF01826">
    <property type="entry name" value="TIL"/>
    <property type="match status" value="1"/>
</dbReference>
<dbReference type="CDD" id="cd19941">
    <property type="entry name" value="TIL"/>
    <property type="match status" value="1"/>
</dbReference>
<sequence>MTVIYYCLAMKPYSSKFSNFYFITARLNQCDENEVFDACGSPCEPSCWDPFPQTCTFQCVIGCRCRNGFLRDYEGRCVRNCGREFKPLSAILGCLDRRY</sequence>
<evidence type="ECO:0000256" key="1">
    <source>
        <dbReference type="ARBA" id="ARBA00022900"/>
    </source>
</evidence>
<evidence type="ECO:0000313" key="3">
    <source>
        <dbReference type="Proteomes" id="UP000035642"/>
    </source>
</evidence>
<accession>A0A0K0DJK4</accession>
<dbReference type="GO" id="GO:0004867">
    <property type="term" value="F:serine-type endopeptidase inhibitor activity"/>
    <property type="evidence" value="ECO:0007669"/>
    <property type="project" value="UniProtKB-KW"/>
</dbReference>
<protein>
    <submittedName>
        <fullName evidence="4">TIL domain-containing protein</fullName>
    </submittedName>
</protein>
<keyword evidence="3" id="KW-1185">Reference proteome</keyword>
<keyword evidence="1" id="KW-0646">Protease inhibitor</keyword>
<name>A0A0K0DJK4_ANGCA</name>
<reference evidence="4" key="2">
    <citation type="submission" date="2017-02" db="UniProtKB">
        <authorList>
            <consortium name="WormBaseParasite"/>
        </authorList>
    </citation>
    <scope>IDENTIFICATION</scope>
</reference>
<dbReference type="WBParaSite" id="ACAC_0001159501-mRNA-1">
    <property type="protein sequence ID" value="ACAC_0001159501-mRNA-1"/>
    <property type="gene ID" value="ACAC_0001159501"/>
</dbReference>
<keyword evidence="1" id="KW-0722">Serine protease inhibitor</keyword>
<dbReference type="Gene3D" id="2.10.25.10">
    <property type="entry name" value="Laminin"/>
    <property type="match status" value="1"/>
</dbReference>
<dbReference type="SUPFAM" id="SSF57567">
    <property type="entry name" value="Serine protease inhibitors"/>
    <property type="match status" value="1"/>
</dbReference>